<name>A0A1X0PAZ2_9TRYP</name>
<comment type="caution">
    <text evidence="1">The sequence shown here is derived from an EMBL/GenBank/DDBJ whole genome shotgun (WGS) entry which is preliminary data.</text>
</comment>
<sequence length="311" mass="34429">MLLRRLTLSSRHLLPRVALWQGIRCSSEGTSETKPVSPVNIESFTLNEEVVKKDMEALQRWNDLSAVIDTSRANKQYEDILAAVKKGLDMLKEMGALNAPIQCETLLLLEAAQAHYNLQQFDDALKNAEEAKKSLLETPLSLRDAAQLAEVNQLIAYILLKNGKIEDSFNLFTEVLRWIDVDAKSAMPMQAVAAVNMRRSIVTGIGLCHEKLAEKEVASGGDGKEMYGKALDLLIEALNIHIDEGDVDSVKLTLARVLRCFEAVGDPAQAHATAEKYVRWCRRHNDEAGAAEGTAWLQELQEKYGVGNSAN</sequence>
<dbReference type="OrthoDB" id="271828at2759"/>
<dbReference type="VEuPathDB" id="TriTrypDB:TM35_000014970"/>
<gene>
    <name evidence="1" type="ORF">TM35_000014970</name>
</gene>
<evidence type="ECO:0000313" key="2">
    <source>
        <dbReference type="Proteomes" id="UP000192257"/>
    </source>
</evidence>
<proteinExistence type="predicted"/>
<dbReference type="RefSeq" id="XP_028887686.1">
    <property type="nucleotide sequence ID" value="XM_029021178.1"/>
</dbReference>
<dbReference type="EMBL" id="NBCO01000001">
    <property type="protein sequence ID" value="ORC93620.1"/>
    <property type="molecule type" value="Genomic_DNA"/>
</dbReference>
<keyword evidence="2" id="KW-1185">Reference proteome</keyword>
<dbReference type="SUPFAM" id="SSF48452">
    <property type="entry name" value="TPR-like"/>
    <property type="match status" value="1"/>
</dbReference>
<dbReference type="Gene3D" id="1.25.40.10">
    <property type="entry name" value="Tetratricopeptide repeat domain"/>
    <property type="match status" value="1"/>
</dbReference>
<dbReference type="Proteomes" id="UP000192257">
    <property type="component" value="Unassembled WGS sequence"/>
</dbReference>
<organism evidence="1 2">
    <name type="scientific">Trypanosoma theileri</name>
    <dbReference type="NCBI Taxonomy" id="67003"/>
    <lineage>
        <taxon>Eukaryota</taxon>
        <taxon>Discoba</taxon>
        <taxon>Euglenozoa</taxon>
        <taxon>Kinetoplastea</taxon>
        <taxon>Metakinetoplastina</taxon>
        <taxon>Trypanosomatida</taxon>
        <taxon>Trypanosomatidae</taxon>
        <taxon>Trypanosoma</taxon>
    </lineage>
</organism>
<dbReference type="GeneID" id="39980958"/>
<dbReference type="AlphaFoldDB" id="A0A1X0PAZ2"/>
<reference evidence="1 2" key="1">
    <citation type="submission" date="2017-03" db="EMBL/GenBank/DDBJ databases">
        <title>An alternative strategy for trypanosome survival in the mammalian bloodstream revealed through genome and transcriptome analysis of the ubiquitous bovine parasite Trypanosoma (Megatrypanum) theileri.</title>
        <authorList>
            <person name="Kelly S."/>
            <person name="Ivens A."/>
            <person name="Mott A."/>
            <person name="O'Neill E."/>
            <person name="Emms D."/>
            <person name="Macleod O."/>
            <person name="Voorheis P."/>
            <person name="Matthews J."/>
            <person name="Matthews K."/>
            <person name="Carrington M."/>
        </authorList>
    </citation>
    <scope>NUCLEOTIDE SEQUENCE [LARGE SCALE GENOMIC DNA]</scope>
    <source>
        <strain evidence="1">Edinburgh</strain>
    </source>
</reference>
<dbReference type="InterPro" id="IPR011990">
    <property type="entry name" value="TPR-like_helical_dom_sf"/>
</dbReference>
<evidence type="ECO:0000313" key="1">
    <source>
        <dbReference type="EMBL" id="ORC93620.1"/>
    </source>
</evidence>
<protein>
    <submittedName>
        <fullName evidence="1">Uncharacterized protein</fullName>
    </submittedName>
</protein>
<accession>A0A1X0PAZ2</accession>